<dbReference type="KEGG" id="mcee:MCEL_29010"/>
<dbReference type="RefSeq" id="WP_109749595.1">
    <property type="nucleotide sequence ID" value="NZ_AP022591.1"/>
</dbReference>
<feature type="domain" description="Xaa-Pro dipeptidyl-peptidase C-terminal" evidence="1">
    <location>
        <begin position="28"/>
        <end position="101"/>
    </location>
</feature>
<reference evidence="2 3" key="1">
    <citation type="journal article" date="2019" name="Emerg. Microbes Infect.">
        <title>Comprehensive subspecies identification of 175 nontuberculous mycobacteria species based on 7547 genomic profiles.</title>
        <authorList>
            <person name="Matsumoto Y."/>
            <person name="Kinjo T."/>
            <person name="Motooka D."/>
            <person name="Nabeya D."/>
            <person name="Jung N."/>
            <person name="Uechi K."/>
            <person name="Horii T."/>
            <person name="Iida T."/>
            <person name="Fujita J."/>
            <person name="Nakamura S."/>
        </authorList>
    </citation>
    <scope>NUCLEOTIDE SEQUENCE [LARGE SCALE GENOMIC DNA]</scope>
    <source>
        <strain evidence="2 3">JCM 18439</strain>
    </source>
</reference>
<evidence type="ECO:0000259" key="1">
    <source>
        <dbReference type="Pfam" id="PF08530"/>
    </source>
</evidence>
<proteinExistence type="predicted"/>
<gene>
    <name evidence="2" type="ORF">MCEL_29010</name>
</gene>
<dbReference type="OrthoDB" id="5240615at2"/>
<dbReference type="Gene3D" id="2.60.120.260">
    <property type="entry name" value="Galactose-binding domain-like"/>
    <property type="match status" value="1"/>
</dbReference>
<protein>
    <recommendedName>
        <fullName evidence="1">Xaa-Pro dipeptidyl-peptidase C-terminal domain-containing protein</fullName>
    </recommendedName>
</protein>
<dbReference type="GO" id="GO:0008239">
    <property type="term" value="F:dipeptidyl-peptidase activity"/>
    <property type="evidence" value="ECO:0007669"/>
    <property type="project" value="InterPro"/>
</dbReference>
<dbReference type="EMBL" id="AP022591">
    <property type="protein sequence ID" value="BBY44606.1"/>
    <property type="molecule type" value="Genomic_DNA"/>
</dbReference>
<dbReference type="Proteomes" id="UP000466431">
    <property type="component" value="Chromosome"/>
</dbReference>
<accession>A0A7I7RKK4</accession>
<name>A0A7I7RKK4_MYCCF</name>
<evidence type="ECO:0000313" key="3">
    <source>
        <dbReference type="Proteomes" id="UP000466431"/>
    </source>
</evidence>
<dbReference type="Pfam" id="PF08530">
    <property type="entry name" value="PepX_C"/>
    <property type="match status" value="1"/>
</dbReference>
<dbReference type="AlphaFoldDB" id="A0A7I7RKK4"/>
<keyword evidence="3" id="KW-1185">Reference proteome</keyword>
<dbReference type="InterPro" id="IPR013736">
    <property type="entry name" value="Xaa-Pro_dipept_C"/>
</dbReference>
<organism evidence="2 3">
    <name type="scientific">Mycolicibacterium celeriflavum</name>
    <name type="common">Mycobacterium celeriflavum</name>
    <dbReference type="NCBI Taxonomy" id="1249101"/>
    <lineage>
        <taxon>Bacteria</taxon>
        <taxon>Bacillati</taxon>
        <taxon>Actinomycetota</taxon>
        <taxon>Actinomycetes</taxon>
        <taxon>Mycobacteriales</taxon>
        <taxon>Mycobacteriaceae</taxon>
        <taxon>Mycolicibacterium</taxon>
    </lineage>
</organism>
<dbReference type="SUPFAM" id="SSF49785">
    <property type="entry name" value="Galactose-binding domain-like"/>
    <property type="match status" value="1"/>
</dbReference>
<evidence type="ECO:0000313" key="2">
    <source>
        <dbReference type="EMBL" id="BBY44606.1"/>
    </source>
</evidence>
<sequence>MRWVWACRLATVSRVNRSGTADRPVQAHQRDLPLPVGAPVRLDIEILLFTAYFNCGETLRLTVAGADIYRWPVQHLVNGHDLLNNTAAHVLHTGADYPSVLNLPILTGAARNASRRWAR</sequence>
<dbReference type="InterPro" id="IPR008979">
    <property type="entry name" value="Galactose-bd-like_sf"/>
</dbReference>